<organism evidence="2 3">
    <name type="scientific">Salinibacter ruber (strain M8)</name>
    <dbReference type="NCBI Taxonomy" id="761659"/>
    <lineage>
        <taxon>Bacteria</taxon>
        <taxon>Pseudomonadati</taxon>
        <taxon>Rhodothermota</taxon>
        <taxon>Rhodothermia</taxon>
        <taxon>Rhodothermales</taxon>
        <taxon>Salinibacteraceae</taxon>
        <taxon>Salinibacter</taxon>
    </lineage>
</organism>
<dbReference type="HOGENOM" id="CLU_058818_1_0_10"/>
<protein>
    <recommendedName>
        <fullName evidence="1">DUF4159 domain-containing protein</fullName>
    </recommendedName>
</protein>
<dbReference type="Pfam" id="PF13709">
    <property type="entry name" value="DUF4159"/>
    <property type="match status" value="1"/>
</dbReference>
<gene>
    <name evidence="2" type="ordered locus">SRM_00952</name>
</gene>
<feature type="domain" description="DUF4159" evidence="1">
    <location>
        <begin position="49"/>
        <end position="240"/>
    </location>
</feature>
<reference evidence="2 3" key="1">
    <citation type="journal article" date="2010" name="ISME J.">
        <title>Fine-scale evolution: genomic, phenotypic and ecological differentiation in two coexisting Salinibacter ruber strains.</title>
        <authorList>
            <person name="Pena A."/>
            <person name="Teeling H."/>
            <person name="Huerta-Cepas J."/>
            <person name="Santos F."/>
            <person name="Yarza P."/>
            <person name="Brito-Echeverria J."/>
            <person name="Lucio M."/>
            <person name="Schmitt-Kopplin P."/>
            <person name="Meseguer I."/>
            <person name="Schenowitz C."/>
            <person name="Dossat C."/>
            <person name="Barbe V."/>
            <person name="Dopazo J."/>
            <person name="Rossello-Mora R."/>
            <person name="Schuler M."/>
            <person name="Glockner F.O."/>
            <person name="Amann R."/>
            <person name="Gabaldon T."/>
            <person name="Anton J."/>
        </authorList>
    </citation>
    <scope>NUCLEOTIDE SEQUENCE [LARGE SCALE GENOMIC DNA]</scope>
    <source>
        <strain evidence="2 3">M8</strain>
    </source>
</reference>
<evidence type="ECO:0000259" key="1">
    <source>
        <dbReference type="Pfam" id="PF13709"/>
    </source>
</evidence>
<dbReference type="Gene3D" id="3.40.50.12140">
    <property type="entry name" value="Domain of unknown function DUF4159"/>
    <property type="match status" value="1"/>
</dbReference>
<dbReference type="KEGG" id="srm:SRM_00952"/>
<dbReference type="AlphaFoldDB" id="D5H768"/>
<reference evidence="3" key="2">
    <citation type="submission" date="2010-04" db="EMBL/GenBank/DDBJ databases">
        <title>Genome sequence of Salinibacter ruber M8.</title>
        <authorList>
            <consortium name="Genoscope"/>
        </authorList>
    </citation>
    <scope>NUCLEOTIDE SEQUENCE [LARGE SCALE GENOMIC DNA]</scope>
    <source>
        <strain evidence="3">M8</strain>
    </source>
</reference>
<evidence type="ECO:0000313" key="3">
    <source>
        <dbReference type="Proteomes" id="UP000000933"/>
    </source>
</evidence>
<evidence type="ECO:0000313" key="2">
    <source>
        <dbReference type="EMBL" id="CBH23873.1"/>
    </source>
</evidence>
<sequence length="242" mass="27295">MHSLISHPPMAPVLRSLLVRLPIVVGLGLVGLVASAAEARAQDDASIPVARVEYDGGGDWYSDEESLRELFAFARQHTLLDVTPQEEAVELTTDKLFTFPYLYLTGHGNVTFSETEADRLRRYLRQGGFLHIDDNYGLDEHIRPELEKVFPDKKLVEVPFDHSIYTTPYDFSDGLPKIHEHDGEAPKGYGYFDDHGRLMVFYTVETDLGDGWEPAPVHSNPPEKRRAALRMGTNILVYAMTH</sequence>
<dbReference type="EMBL" id="FP565814">
    <property type="protein sequence ID" value="CBH23873.1"/>
    <property type="molecule type" value="Genomic_DNA"/>
</dbReference>
<dbReference type="Proteomes" id="UP000000933">
    <property type="component" value="Chromosome"/>
</dbReference>
<accession>D5H768</accession>
<proteinExistence type="predicted"/>
<name>D5H768_SALRM</name>
<dbReference type="PATRIC" id="fig|761659.10.peg.1059"/>
<dbReference type="InterPro" id="IPR025297">
    <property type="entry name" value="DUF4159"/>
</dbReference>